<name>A0A2P4ZL29_9HYPO</name>
<dbReference type="Pfam" id="PF11951">
    <property type="entry name" value="Fungal_trans_2"/>
    <property type="match status" value="1"/>
</dbReference>
<organism evidence="3 4">
    <name type="scientific">Trichoderma gamsii</name>
    <dbReference type="NCBI Taxonomy" id="398673"/>
    <lineage>
        <taxon>Eukaryota</taxon>
        <taxon>Fungi</taxon>
        <taxon>Dikarya</taxon>
        <taxon>Ascomycota</taxon>
        <taxon>Pezizomycotina</taxon>
        <taxon>Sordariomycetes</taxon>
        <taxon>Hypocreomycetidae</taxon>
        <taxon>Hypocreales</taxon>
        <taxon>Hypocreaceae</taxon>
        <taxon>Trichoderma</taxon>
    </lineage>
</organism>
<reference evidence="3 4" key="1">
    <citation type="journal article" date="2016" name="Genome Announc.">
        <title>Draft Whole-Genome Sequence of Trichoderma gamsii T6085, a Promising Biocontrol Agent of Fusarium Head Blight on Wheat.</title>
        <authorList>
            <person name="Baroncelli R."/>
            <person name="Zapparata A."/>
            <person name="Piaggeschi G."/>
            <person name="Sarrocco S."/>
            <person name="Vannacci G."/>
        </authorList>
    </citation>
    <scope>NUCLEOTIDE SEQUENCE [LARGE SCALE GENOMIC DNA]</scope>
    <source>
        <strain evidence="3 4">T6085</strain>
    </source>
</reference>
<sequence length="375" mass="42065">MTSRTLFFGASKMTFKKVSHKKVRTGCDSCKRRRVKCDELKPICSGCIRHSLDCSYSTTIDTSGGLKPGSPDISPFSFSDFKLMHHWNICTAETLAPNAALQRAMRECIPAMAVNHRYLMHAMLALTSLHMAYLHPTEIEQHERRAAHHHSLALPLFRSALASVTESSSHALYACGHLVIKYSFASPQSRRGLMFSPATGTSSEIIGLLRGAFSMHGYAEKWLSNGPLSFCMERPLDENPDFSQNPNDSYLVQLLYLLLADCSEESNLCCAALNSLRRLLAMASTPGQTISVKTLTYSWAVQVPQKYITLVSERKPKALIVLAHYCVMLKMLDSFWFMEGAAARILEQCRQNLESQWHRYLEWPLSIVGVYGGEK</sequence>
<dbReference type="EMBL" id="JPDN02000020">
    <property type="protein sequence ID" value="PON25011.1"/>
    <property type="molecule type" value="Genomic_DNA"/>
</dbReference>
<dbReference type="SMART" id="SM00066">
    <property type="entry name" value="GAL4"/>
    <property type="match status" value="1"/>
</dbReference>
<protein>
    <recommendedName>
        <fullName evidence="2">Zn(2)-C6 fungal-type domain-containing protein</fullName>
    </recommendedName>
</protein>
<dbReference type="PROSITE" id="PS50048">
    <property type="entry name" value="ZN2_CY6_FUNGAL_2"/>
    <property type="match status" value="1"/>
</dbReference>
<dbReference type="SUPFAM" id="SSF57701">
    <property type="entry name" value="Zn2/Cys6 DNA-binding domain"/>
    <property type="match status" value="1"/>
</dbReference>
<feature type="domain" description="Zn(2)-C6 fungal-type" evidence="2">
    <location>
        <begin position="26"/>
        <end position="56"/>
    </location>
</feature>
<keyword evidence="1" id="KW-0539">Nucleus</keyword>
<evidence type="ECO:0000256" key="1">
    <source>
        <dbReference type="ARBA" id="ARBA00023242"/>
    </source>
</evidence>
<dbReference type="RefSeq" id="XP_024405457.1">
    <property type="nucleotide sequence ID" value="XM_024549795.1"/>
</dbReference>
<dbReference type="Proteomes" id="UP000054821">
    <property type="component" value="Unassembled WGS sequence"/>
</dbReference>
<proteinExistence type="predicted"/>
<dbReference type="PANTHER" id="PTHR47784:SF5">
    <property type="entry name" value="STEROL UPTAKE CONTROL PROTEIN 2"/>
    <property type="match status" value="1"/>
</dbReference>
<dbReference type="InterPro" id="IPR021858">
    <property type="entry name" value="Fun_TF"/>
</dbReference>
<evidence type="ECO:0000259" key="2">
    <source>
        <dbReference type="PROSITE" id="PS50048"/>
    </source>
</evidence>
<dbReference type="GeneID" id="36347622"/>
<dbReference type="CDD" id="cd00067">
    <property type="entry name" value="GAL4"/>
    <property type="match status" value="1"/>
</dbReference>
<evidence type="ECO:0000313" key="4">
    <source>
        <dbReference type="Proteomes" id="UP000054821"/>
    </source>
</evidence>
<dbReference type="PANTHER" id="PTHR47784">
    <property type="entry name" value="STEROL UPTAKE CONTROL PROTEIN 2"/>
    <property type="match status" value="1"/>
</dbReference>
<gene>
    <name evidence="3" type="ORF">TGAM01_v206092</name>
</gene>
<comment type="caution">
    <text evidence="3">The sequence shown here is derived from an EMBL/GenBank/DDBJ whole genome shotgun (WGS) entry which is preliminary data.</text>
</comment>
<dbReference type="InterPro" id="IPR053157">
    <property type="entry name" value="Sterol_Uptake_Regulator"/>
</dbReference>
<dbReference type="GO" id="GO:0001228">
    <property type="term" value="F:DNA-binding transcription activator activity, RNA polymerase II-specific"/>
    <property type="evidence" value="ECO:0007669"/>
    <property type="project" value="TreeGrafter"/>
</dbReference>
<dbReference type="Pfam" id="PF00172">
    <property type="entry name" value="Zn_clus"/>
    <property type="match status" value="1"/>
</dbReference>
<dbReference type="GO" id="GO:0008270">
    <property type="term" value="F:zinc ion binding"/>
    <property type="evidence" value="ECO:0007669"/>
    <property type="project" value="InterPro"/>
</dbReference>
<dbReference type="PROSITE" id="PS00463">
    <property type="entry name" value="ZN2_CY6_FUNGAL_1"/>
    <property type="match status" value="1"/>
</dbReference>
<accession>A0A2P4ZL29</accession>
<keyword evidence="4" id="KW-1185">Reference proteome</keyword>
<dbReference type="Gene3D" id="4.10.240.10">
    <property type="entry name" value="Zn(2)-C6 fungal-type DNA-binding domain"/>
    <property type="match status" value="1"/>
</dbReference>
<dbReference type="AlphaFoldDB" id="A0A2P4ZL29"/>
<dbReference type="InterPro" id="IPR036864">
    <property type="entry name" value="Zn2-C6_fun-type_DNA-bd_sf"/>
</dbReference>
<dbReference type="InterPro" id="IPR001138">
    <property type="entry name" value="Zn2Cys6_DnaBD"/>
</dbReference>
<dbReference type="STRING" id="398673.A0A2P4ZL29"/>
<evidence type="ECO:0000313" key="3">
    <source>
        <dbReference type="EMBL" id="PON25011.1"/>
    </source>
</evidence>